<comment type="caution">
    <text evidence="2">The sequence shown here is derived from an EMBL/GenBank/DDBJ whole genome shotgun (WGS) entry which is preliminary data.</text>
</comment>
<feature type="transmembrane region" description="Helical" evidence="1">
    <location>
        <begin position="20"/>
        <end position="36"/>
    </location>
</feature>
<sequence>MTSMYNLSNQKGIRMKKIRSFTGFTVIFLVLFFYFVNQNSHLINSEGHITHKPVEIPEGYTVPSVEVKVSQDRPNTWLLHLKTKHFTFAPDKVGSDIPSYNEGHVHLYINGEKINRLYGNYFNLGDLEEGKTKIRVSLHSNNHGALVYKGKPIENSEIVEVSSYTW</sequence>
<organism evidence="2 3">
    <name type="scientific">Virgibacillus subterraneus</name>
    <dbReference type="NCBI Taxonomy" id="621109"/>
    <lineage>
        <taxon>Bacteria</taxon>
        <taxon>Bacillati</taxon>
        <taxon>Bacillota</taxon>
        <taxon>Bacilli</taxon>
        <taxon>Bacillales</taxon>
        <taxon>Bacillaceae</taxon>
        <taxon>Virgibacillus</taxon>
    </lineage>
</organism>
<evidence type="ECO:0000256" key="1">
    <source>
        <dbReference type="SAM" id="Phobius"/>
    </source>
</evidence>
<protein>
    <recommendedName>
        <fullName evidence="4">DUF4115 domain-containing protein</fullName>
    </recommendedName>
</protein>
<keyword evidence="1" id="KW-0472">Membrane</keyword>
<dbReference type="Proteomes" id="UP000198733">
    <property type="component" value="Unassembled WGS sequence"/>
</dbReference>
<proteinExistence type="predicted"/>
<keyword evidence="1" id="KW-1133">Transmembrane helix</keyword>
<accession>A0A1H9JV15</accession>
<evidence type="ECO:0008006" key="4">
    <source>
        <dbReference type="Google" id="ProtNLM"/>
    </source>
</evidence>
<evidence type="ECO:0000313" key="3">
    <source>
        <dbReference type="Proteomes" id="UP000198733"/>
    </source>
</evidence>
<name>A0A1H9JV15_9BACI</name>
<keyword evidence="1" id="KW-0812">Transmembrane</keyword>
<keyword evidence="3" id="KW-1185">Reference proteome</keyword>
<gene>
    <name evidence="2" type="ORF">SAMN05216232_3651</name>
</gene>
<dbReference type="EMBL" id="FOEH01000007">
    <property type="protein sequence ID" value="SEQ90604.1"/>
    <property type="molecule type" value="Genomic_DNA"/>
</dbReference>
<evidence type="ECO:0000313" key="2">
    <source>
        <dbReference type="EMBL" id="SEQ90604.1"/>
    </source>
</evidence>
<reference evidence="2 3" key="1">
    <citation type="submission" date="2016-10" db="EMBL/GenBank/DDBJ databases">
        <authorList>
            <person name="Varghese N."/>
            <person name="Submissions S."/>
        </authorList>
    </citation>
    <scope>NUCLEOTIDE SEQUENCE [LARGE SCALE GENOMIC DNA]</scope>
    <source>
        <strain evidence="2 3">CGMCC 1.7734</strain>
    </source>
</reference>